<dbReference type="Proteomes" id="UP000023152">
    <property type="component" value="Unassembled WGS sequence"/>
</dbReference>
<reference evidence="1 2" key="1">
    <citation type="journal article" date="2013" name="Curr. Biol.">
        <title>The Genome of the Foraminiferan Reticulomyxa filosa.</title>
        <authorList>
            <person name="Glockner G."/>
            <person name="Hulsmann N."/>
            <person name="Schleicher M."/>
            <person name="Noegel A.A."/>
            <person name="Eichinger L."/>
            <person name="Gallinger C."/>
            <person name="Pawlowski J."/>
            <person name="Sierra R."/>
            <person name="Euteneuer U."/>
            <person name="Pillet L."/>
            <person name="Moustafa A."/>
            <person name="Platzer M."/>
            <person name="Groth M."/>
            <person name="Szafranski K."/>
            <person name="Schliwa M."/>
        </authorList>
    </citation>
    <scope>NUCLEOTIDE SEQUENCE [LARGE SCALE GENOMIC DNA]</scope>
</reference>
<evidence type="ECO:0000313" key="2">
    <source>
        <dbReference type="Proteomes" id="UP000023152"/>
    </source>
</evidence>
<evidence type="ECO:0000313" key="1">
    <source>
        <dbReference type="EMBL" id="ETO23921.1"/>
    </source>
</evidence>
<accession>X6ND82</accession>
<dbReference type="AlphaFoldDB" id="X6ND82"/>
<comment type="caution">
    <text evidence="1">The sequence shown here is derived from an EMBL/GenBank/DDBJ whole genome shotgun (WGS) entry which is preliminary data.</text>
</comment>
<protein>
    <submittedName>
        <fullName evidence="1">Uncharacterized protein</fullName>
    </submittedName>
</protein>
<sequence length="256" mass="29093">MVRCTLAFSSIEELWGGIELVASLENLNKHDDTDSKTDISTKLSIMRCVNQFATMKKGLHYRETIGEPGLPIPITNVELRFSVITSVEQKDNEAIGIVGEVVLTLKPLFEFQKKSAELAEIIKLKEKIDKCSETKFSFDQRLRIAGTDGRSLAPLFVKESHRFTEDCIRAKDAYGKSLLTRFLQDKDTPADLIRNYVQCIPKPLMPEIWKAKIDAGRTPLMLILQNHNASVIKAALEGIPNYLREFCLYIYIYIHI</sequence>
<name>X6ND82_RETFI</name>
<organism evidence="1 2">
    <name type="scientific">Reticulomyxa filosa</name>
    <dbReference type="NCBI Taxonomy" id="46433"/>
    <lineage>
        <taxon>Eukaryota</taxon>
        <taxon>Sar</taxon>
        <taxon>Rhizaria</taxon>
        <taxon>Retaria</taxon>
        <taxon>Foraminifera</taxon>
        <taxon>Monothalamids</taxon>
        <taxon>Reticulomyxidae</taxon>
        <taxon>Reticulomyxa</taxon>
    </lineage>
</organism>
<gene>
    <name evidence="1" type="ORF">RFI_13237</name>
</gene>
<dbReference type="EMBL" id="ASPP01009596">
    <property type="protein sequence ID" value="ETO23921.1"/>
    <property type="molecule type" value="Genomic_DNA"/>
</dbReference>
<proteinExistence type="predicted"/>
<keyword evidence="2" id="KW-1185">Reference proteome</keyword>